<dbReference type="Gene3D" id="3.30.565.10">
    <property type="entry name" value="Histidine kinase-like ATPase, C-terminal domain"/>
    <property type="match status" value="1"/>
</dbReference>
<evidence type="ECO:0000313" key="10">
    <source>
        <dbReference type="Proteomes" id="UP000515472"/>
    </source>
</evidence>
<dbReference type="PROSITE" id="PS50113">
    <property type="entry name" value="PAC"/>
    <property type="match status" value="1"/>
</dbReference>
<protein>
    <recommendedName>
        <fullName evidence="2">histidine kinase</fullName>
        <ecNumber evidence="2">2.7.13.3</ecNumber>
    </recommendedName>
</protein>
<organism evidence="9 10">
    <name type="scientific">Citrifermentans bremense</name>
    <dbReference type="NCBI Taxonomy" id="60035"/>
    <lineage>
        <taxon>Bacteria</taxon>
        <taxon>Pseudomonadati</taxon>
        <taxon>Thermodesulfobacteriota</taxon>
        <taxon>Desulfuromonadia</taxon>
        <taxon>Geobacterales</taxon>
        <taxon>Geobacteraceae</taxon>
        <taxon>Citrifermentans</taxon>
    </lineage>
</organism>
<dbReference type="SMART" id="SM00388">
    <property type="entry name" value="HisKA"/>
    <property type="match status" value="1"/>
</dbReference>
<feature type="domain" description="Response regulatory" evidence="7">
    <location>
        <begin position="519"/>
        <end position="634"/>
    </location>
</feature>
<dbReference type="RefSeq" id="WP_185244690.1">
    <property type="nucleotide sequence ID" value="NZ_AP023213.1"/>
</dbReference>
<evidence type="ECO:0000259" key="6">
    <source>
        <dbReference type="PROSITE" id="PS50109"/>
    </source>
</evidence>
<feature type="modified residue" description="4-aspartylphosphate" evidence="4">
    <location>
        <position position="570"/>
    </location>
</feature>
<feature type="domain" description="PAC" evidence="8">
    <location>
        <begin position="107"/>
        <end position="158"/>
    </location>
</feature>
<dbReference type="InterPro" id="IPR036890">
    <property type="entry name" value="HATPase_C_sf"/>
</dbReference>
<evidence type="ECO:0000256" key="3">
    <source>
        <dbReference type="ARBA" id="ARBA00022553"/>
    </source>
</evidence>
<keyword evidence="9" id="KW-0808">Transferase</keyword>
<dbReference type="Gene3D" id="1.10.287.130">
    <property type="match status" value="1"/>
</dbReference>
<evidence type="ECO:0000259" key="7">
    <source>
        <dbReference type="PROSITE" id="PS50110"/>
    </source>
</evidence>
<keyword evidence="3 4" id="KW-0597">Phosphoprotein</keyword>
<dbReference type="NCBIfam" id="TIGR00229">
    <property type="entry name" value="sensory_box"/>
    <property type="match status" value="1"/>
</dbReference>
<dbReference type="Gene3D" id="3.40.50.2300">
    <property type="match status" value="1"/>
</dbReference>
<feature type="domain" description="Histidine kinase" evidence="6">
    <location>
        <begin position="291"/>
        <end position="499"/>
    </location>
</feature>
<dbReference type="InterPro" id="IPR003594">
    <property type="entry name" value="HATPase_dom"/>
</dbReference>
<dbReference type="PROSITE" id="PS50110">
    <property type="entry name" value="RESPONSE_REGULATORY"/>
    <property type="match status" value="1"/>
</dbReference>
<dbReference type="InterPro" id="IPR011006">
    <property type="entry name" value="CheY-like_superfamily"/>
</dbReference>
<dbReference type="SUPFAM" id="SSF55874">
    <property type="entry name" value="ATPase domain of HSP90 chaperone/DNA topoisomerase II/histidine kinase"/>
    <property type="match status" value="1"/>
</dbReference>
<dbReference type="AlphaFoldDB" id="A0A6S6LY04"/>
<dbReference type="SMART" id="SM00387">
    <property type="entry name" value="HATPase_c"/>
    <property type="match status" value="1"/>
</dbReference>
<dbReference type="Pfam" id="PF00512">
    <property type="entry name" value="HisKA"/>
    <property type="match status" value="1"/>
</dbReference>
<dbReference type="InterPro" id="IPR000700">
    <property type="entry name" value="PAS-assoc_C"/>
</dbReference>
<name>A0A6S6LY04_9BACT</name>
<sequence>MHYFQHAGTDGSLERARQELKAAKLELQAKSRELERARNDLENFLGCAWTATAFFDRELRPMRLTPSLAQLLGLSSADTGELLPELCRRLDWPSAGEDLRSVARGAVIPEREVSDLQSGQQYLLRLVPYLSPEGEAEGVVLKLIDISDYKLADQRLLEYRAVIECTGDMIYVFDRGYRYMLANRAYLECHRVRHEELIGRTVPDLLGPAAFAEIKGRIDACFAGEEVIFENRYDFPAKGVRDILITYTPLKKGDRVDRVACLIKDMTERSQLEEQLRHAQKMEAIGTLAGGIAHDFNNLLTVIAGYSSLIQFNSQESEVASMAAEILGSVERAAEMTRSLLAFSRKQEVHLMPVDLNHLVEGLHKSLARLITEDIELTVELSSVPLIVSSDKGQLEQVLFNLVVNARDAMPSGGRLSIRTELSQLNHALITVADSGVGMSREVQDRVFEPFFTTKEMGVGTGLGLSTCYGIIKKHNGMIGLESEPGAGTTFSIYLPLSEELPAEGYAGGSPQWATGNETVLLVEDDETVRVMTQLLLQHNGYRVLSAKEGEEALKIFADQGDKVDLLLTDLVMPRMSGMELYQRIQDQAPGLPTIFMSGYPADVMLQKGGGAAKDYLRKPIKPELLLCRIREALDVTLTGSA</sequence>
<dbReference type="InterPro" id="IPR000014">
    <property type="entry name" value="PAS"/>
</dbReference>
<dbReference type="CDD" id="cd00082">
    <property type="entry name" value="HisKA"/>
    <property type="match status" value="1"/>
</dbReference>
<evidence type="ECO:0000256" key="5">
    <source>
        <dbReference type="SAM" id="Coils"/>
    </source>
</evidence>
<dbReference type="InterPro" id="IPR013656">
    <property type="entry name" value="PAS_4"/>
</dbReference>
<dbReference type="Pfam" id="PF13596">
    <property type="entry name" value="PAS_10"/>
    <property type="match status" value="1"/>
</dbReference>
<dbReference type="Proteomes" id="UP000515472">
    <property type="component" value="Chromosome"/>
</dbReference>
<dbReference type="CDD" id="cd00156">
    <property type="entry name" value="REC"/>
    <property type="match status" value="1"/>
</dbReference>
<accession>A0A6S6LY04</accession>
<dbReference type="KEGG" id="gbn:GEOBRER4_12430"/>
<proteinExistence type="predicted"/>
<gene>
    <name evidence="9" type="ORF">GEOBRER4_n1290</name>
</gene>
<dbReference type="EMBL" id="AP023213">
    <property type="protein sequence ID" value="BCG46493.1"/>
    <property type="molecule type" value="Genomic_DNA"/>
</dbReference>
<dbReference type="Pfam" id="PF02518">
    <property type="entry name" value="HATPase_c"/>
    <property type="match status" value="1"/>
</dbReference>
<dbReference type="InterPro" id="IPR004358">
    <property type="entry name" value="Sig_transdc_His_kin-like_C"/>
</dbReference>
<reference evidence="9 10" key="1">
    <citation type="submission" date="2020-06" db="EMBL/GenBank/DDBJ databases">
        <title>Interaction of electrochemicaly active bacteria, Geobacter bremensis R4 on different carbon anode.</title>
        <authorList>
            <person name="Meng L."/>
            <person name="Yoshida N."/>
        </authorList>
    </citation>
    <scope>NUCLEOTIDE SEQUENCE [LARGE SCALE GENOMIC DNA]</scope>
    <source>
        <strain evidence="9 10">R4</strain>
    </source>
</reference>
<evidence type="ECO:0000256" key="4">
    <source>
        <dbReference type="PROSITE-ProRule" id="PRU00169"/>
    </source>
</evidence>
<evidence type="ECO:0000259" key="8">
    <source>
        <dbReference type="PROSITE" id="PS50113"/>
    </source>
</evidence>
<keyword evidence="10" id="KW-1185">Reference proteome</keyword>
<feature type="coiled-coil region" evidence="5">
    <location>
        <begin position="13"/>
        <end position="44"/>
    </location>
</feature>
<dbReference type="InterPro" id="IPR036097">
    <property type="entry name" value="HisK_dim/P_sf"/>
</dbReference>
<dbReference type="PANTHER" id="PTHR43065:SF42">
    <property type="entry name" value="TWO-COMPONENT SENSOR PPRA"/>
    <property type="match status" value="1"/>
</dbReference>
<keyword evidence="5" id="KW-0175">Coiled coil</keyword>
<dbReference type="PANTHER" id="PTHR43065">
    <property type="entry name" value="SENSOR HISTIDINE KINASE"/>
    <property type="match status" value="1"/>
</dbReference>
<dbReference type="InterPro" id="IPR003661">
    <property type="entry name" value="HisK_dim/P_dom"/>
</dbReference>
<evidence type="ECO:0000256" key="2">
    <source>
        <dbReference type="ARBA" id="ARBA00012438"/>
    </source>
</evidence>
<comment type="catalytic activity">
    <reaction evidence="1">
        <text>ATP + protein L-histidine = ADP + protein N-phospho-L-histidine.</text>
        <dbReference type="EC" id="2.7.13.3"/>
    </reaction>
</comment>
<dbReference type="GO" id="GO:0000155">
    <property type="term" value="F:phosphorelay sensor kinase activity"/>
    <property type="evidence" value="ECO:0007669"/>
    <property type="project" value="InterPro"/>
</dbReference>
<dbReference type="InterPro" id="IPR001789">
    <property type="entry name" value="Sig_transdc_resp-reg_receiver"/>
</dbReference>
<dbReference type="SUPFAM" id="SSF52172">
    <property type="entry name" value="CheY-like"/>
    <property type="match status" value="1"/>
</dbReference>
<dbReference type="SUPFAM" id="SSF55785">
    <property type="entry name" value="PYP-like sensor domain (PAS domain)"/>
    <property type="match status" value="1"/>
</dbReference>
<dbReference type="InterPro" id="IPR035965">
    <property type="entry name" value="PAS-like_dom_sf"/>
</dbReference>
<dbReference type="EC" id="2.7.13.3" evidence="2"/>
<dbReference type="InterPro" id="IPR005467">
    <property type="entry name" value="His_kinase_dom"/>
</dbReference>
<dbReference type="Gene3D" id="3.30.450.20">
    <property type="entry name" value="PAS domain"/>
    <property type="match status" value="2"/>
</dbReference>
<dbReference type="Pfam" id="PF08448">
    <property type="entry name" value="PAS_4"/>
    <property type="match status" value="1"/>
</dbReference>
<dbReference type="SMART" id="SM00448">
    <property type="entry name" value="REC"/>
    <property type="match status" value="1"/>
</dbReference>
<dbReference type="Pfam" id="PF00072">
    <property type="entry name" value="Response_reg"/>
    <property type="match status" value="1"/>
</dbReference>
<dbReference type="SUPFAM" id="SSF47384">
    <property type="entry name" value="Homodimeric domain of signal transducing histidine kinase"/>
    <property type="match status" value="1"/>
</dbReference>
<evidence type="ECO:0000256" key="1">
    <source>
        <dbReference type="ARBA" id="ARBA00000085"/>
    </source>
</evidence>
<dbReference type="PRINTS" id="PR00344">
    <property type="entry name" value="BCTRLSENSOR"/>
</dbReference>
<evidence type="ECO:0000313" key="9">
    <source>
        <dbReference type="EMBL" id="BCG46493.1"/>
    </source>
</evidence>
<keyword evidence="9" id="KW-0418">Kinase</keyword>
<dbReference type="PROSITE" id="PS50109">
    <property type="entry name" value="HIS_KIN"/>
    <property type="match status" value="1"/>
</dbReference>